<name>A0ABS7TC32_9GAMM</name>
<comment type="caution">
    <text evidence="1">The sequence shown here is derived from an EMBL/GenBank/DDBJ whole genome shotgun (WGS) entry which is preliminary data.</text>
</comment>
<gene>
    <name evidence="1" type="ORF">K7B09_03610</name>
</gene>
<keyword evidence="2" id="KW-1185">Reference proteome</keyword>
<reference evidence="1" key="1">
    <citation type="submission" date="2021-09" db="EMBL/GenBank/DDBJ databases">
        <authorList>
            <person name="Wu T."/>
            <person name="Guo S.Z."/>
        </authorList>
    </citation>
    <scope>NUCLEOTIDE SEQUENCE</scope>
    <source>
        <strain evidence="1">RSS-23</strain>
    </source>
</reference>
<dbReference type="GO" id="GO:0032259">
    <property type="term" value="P:methylation"/>
    <property type="evidence" value="ECO:0007669"/>
    <property type="project" value="UniProtKB-KW"/>
</dbReference>
<dbReference type="SUPFAM" id="SSF53335">
    <property type="entry name" value="S-adenosyl-L-methionine-dependent methyltransferases"/>
    <property type="match status" value="1"/>
</dbReference>
<dbReference type="Gene3D" id="3.40.50.150">
    <property type="entry name" value="Vaccinia Virus protein VP39"/>
    <property type="match status" value="1"/>
</dbReference>
<keyword evidence="1" id="KW-0489">Methyltransferase</keyword>
<organism evidence="1 2">
    <name type="scientific">Thermomonas beijingensis</name>
    <dbReference type="NCBI Taxonomy" id="2872701"/>
    <lineage>
        <taxon>Bacteria</taxon>
        <taxon>Pseudomonadati</taxon>
        <taxon>Pseudomonadota</taxon>
        <taxon>Gammaproteobacteria</taxon>
        <taxon>Lysobacterales</taxon>
        <taxon>Lysobacteraceae</taxon>
        <taxon>Thermomonas</taxon>
    </lineage>
</organism>
<keyword evidence="1" id="KW-0808">Transferase</keyword>
<proteinExistence type="predicted"/>
<dbReference type="GO" id="GO:0008168">
    <property type="term" value="F:methyltransferase activity"/>
    <property type="evidence" value="ECO:0007669"/>
    <property type="project" value="UniProtKB-KW"/>
</dbReference>
<dbReference type="RefSeq" id="WP_223626850.1">
    <property type="nucleotide sequence ID" value="NZ_JAIQDJ010000001.1"/>
</dbReference>
<evidence type="ECO:0000313" key="1">
    <source>
        <dbReference type="EMBL" id="MBZ4185410.1"/>
    </source>
</evidence>
<protein>
    <submittedName>
        <fullName evidence="1">Class I SAM-dependent methyltransferase</fullName>
    </submittedName>
</protein>
<dbReference type="Proteomes" id="UP001430290">
    <property type="component" value="Unassembled WGS sequence"/>
</dbReference>
<accession>A0ABS7TC32</accession>
<dbReference type="InterPro" id="IPR029063">
    <property type="entry name" value="SAM-dependent_MTases_sf"/>
</dbReference>
<evidence type="ECO:0000313" key="2">
    <source>
        <dbReference type="Proteomes" id="UP001430290"/>
    </source>
</evidence>
<dbReference type="EMBL" id="JAIQDJ010000001">
    <property type="protein sequence ID" value="MBZ4185410.1"/>
    <property type="molecule type" value="Genomic_DNA"/>
</dbReference>
<sequence>MPLPVPDRQPKFAATDAWFASVAGQALLASEAECVRIAGQQSPGQPYVWLGAGASLLPPDTGGSGLLLRLHCAEQGGWAGDLCCDLPLPVVSESCASVIVQHALDASPVANELLHECARILLPGGILWLLALNPISPYRLRWQGQGLAASEPIRWRRRLRAAGLNPEPVSQGVGPTWNVAPVLDVQEGAGLRAAFLLRAHKRRLPMTPMRSKPHALGWHPEVAA</sequence>